<comment type="caution">
    <text evidence="7">The sequence shown here is derived from an EMBL/GenBank/DDBJ whole genome shotgun (WGS) entry which is preliminary data.</text>
</comment>
<keyword evidence="3" id="KW-0274">FAD</keyword>
<protein>
    <submittedName>
        <fullName evidence="7">FAD-dependent monooxygenase</fullName>
    </submittedName>
</protein>
<dbReference type="PRINTS" id="PR00420">
    <property type="entry name" value="RNGMNOXGNASE"/>
</dbReference>
<evidence type="ECO:0000256" key="3">
    <source>
        <dbReference type="ARBA" id="ARBA00022827"/>
    </source>
</evidence>
<evidence type="ECO:0000256" key="1">
    <source>
        <dbReference type="ARBA" id="ARBA00001974"/>
    </source>
</evidence>
<evidence type="ECO:0000256" key="2">
    <source>
        <dbReference type="ARBA" id="ARBA00022630"/>
    </source>
</evidence>
<evidence type="ECO:0000259" key="6">
    <source>
        <dbReference type="Pfam" id="PF01494"/>
    </source>
</evidence>
<dbReference type="GO" id="GO:0004497">
    <property type="term" value="F:monooxygenase activity"/>
    <property type="evidence" value="ECO:0007669"/>
    <property type="project" value="UniProtKB-KW"/>
</dbReference>
<keyword evidence="7" id="KW-0503">Monooxygenase</keyword>
<dbReference type="InterPro" id="IPR036188">
    <property type="entry name" value="FAD/NAD-bd_sf"/>
</dbReference>
<evidence type="ECO:0000313" key="7">
    <source>
        <dbReference type="EMBL" id="MBD3930046.1"/>
    </source>
</evidence>
<reference evidence="7" key="1">
    <citation type="submission" date="2020-09" db="EMBL/GenBank/DDBJ databases">
        <title>Secondary metabolite and genome analysis of marine Streptomyces chumphonensis KK1-2T.</title>
        <authorList>
            <person name="Phongsopitanun W."/>
            <person name="Kanchanasin P."/>
            <person name="Pittayakhajonwut P."/>
            <person name="Suwanborirux K."/>
            <person name="Tanasupawat S."/>
        </authorList>
    </citation>
    <scope>NUCLEOTIDE SEQUENCE</scope>
    <source>
        <strain evidence="7">KK1-2</strain>
    </source>
</reference>
<accession>A0A927IBB7</accession>
<gene>
    <name evidence="7" type="ORF">IF129_00465</name>
</gene>
<dbReference type="Gene3D" id="3.50.50.60">
    <property type="entry name" value="FAD/NAD(P)-binding domain"/>
    <property type="match status" value="1"/>
</dbReference>
<evidence type="ECO:0000256" key="5">
    <source>
        <dbReference type="SAM" id="MobiDB-lite"/>
    </source>
</evidence>
<evidence type="ECO:0000313" key="8">
    <source>
        <dbReference type="Proteomes" id="UP000632289"/>
    </source>
</evidence>
<dbReference type="PANTHER" id="PTHR46496">
    <property type="match status" value="1"/>
</dbReference>
<keyword evidence="2" id="KW-0285">Flavoprotein</keyword>
<dbReference type="EMBL" id="JACXYU010000001">
    <property type="protein sequence ID" value="MBD3930046.1"/>
    <property type="molecule type" value="Genomic_DNA"/>
</dbReference>
<keyword evidence="4" id="KW-0560">Oxidoreductase</keyword>
<keyword evidence="8" id="KW-1185">Reference proteome</keyword>
<feature type="domain" description="FAD-binding" evidence="6">
    <location>
        <begin position="6"/>
        <end position="343"/>
    </location>
</feature>
<feature type="region of interest" description="Disordered" evidence="5">
    <location>
        <begin position="385"/>
        <end position="408"/>
    </location>
</feature>
<dbReference type="GO" id="GO:0071949">
    <property type="term" value="F:FAD binding"/>
    <property type="evidence" value="ECO:0007669"/>
    <property type="project" value="InterPro"/>
</dbReference>
<comment type="cofactor">
    <cofactor evidence="1">
        <name>FAD</name>
        <dbReference type="ChEBI" id="CHEBI:57692"/>
    </cofactor>
</comment>
<dbReference type="AlphaFoldDB" id="A0A927IBB7"/>
<proteinExistence type="predicted"/>
<dbReference type="RefSeq" id="WP_191207362.1">
    <property type="nucleotide sequence ID" value="NZ_BAABKL010000025.1"/>
</dbReference>
<dbReference type="Pfam" id="PF01494">
    <property type="entry name" value="FAD_binding_3"/>
    <property type="match status" value="1"/>
</dbReference>
<dbReference type="PANTHER" id="PTHR46496:SF1">
    <property type="entry name" value="ZEAXANTHIN EPOXIDASE, CHLOROPLASTIC"/>
    <property type="match status" value="1"/>
</dbReference>
<dbReference type="SUPFAM" id="SSF51905">
    <property type="entry name" value="FAD/NAD(P)-binding domain"/>
    <property type="match status" value="1"/>
</dbReference>
<sequence length="408" mass="43411">MTARPTVLIAGAGVGGLTAALALRGYGFPVRLYERRSGRAIETGGTGLNLWSNATTLLARLGLGERLAASTTRIERGQVVSERNVPMVRIPVQRYTAPGSSPGVTLARGELVRVLLEACEAAGADVVFGRTVTGHRDEGDRVRLLLDGGAEAEGDVLLGADGIRSRTAAQVPGDAEPVYSGVTTYRGVSDGSGGVPPETVHFFQGPGGVNGGAWHVGRGRVAWTVGHFAPAGGRDEPGTLRERALGLVEGFTGPPRAIVADTPEERIIRTDLYHRPWRETWGAGRVTLLGDAAHAMPTVLGQGACQAIEDAAVLAGELAASPADPVAALRSYERVRKERVAWVRDRVFKVGGAPRVDHPLLRPLFVRLTRLLAVRGQEEMWRGLQRPPHLPVPLPARPARNQPPSTHR</sequence>
<organism evidence="7 8">
    <name type="scientific">Streptomyces chumphonensis</name>
    <dbReference type="NCBI Taxonomy" id="1214925"/>
    <lineage>
        <taxon>Bacteria</taxon>
        <taxon>Bacillati</taxon>
        <taxon>Actinomycetota</taxon>
        <taxon>Actinomycetes</taxon>
        <taxon>Kitasatosporales</taxon>
        <taxon>Streptomycetaceae</taxon>
        <taxon>Streptomyces</taxon>
    </lineage>
</organism>
<evidence type="ECO:0000256" key="4">
    <source>
        <dbReference type="ARBA" id="ARBA00023002"/>
    </source>
</evidence>
<name>A0A927IBB7_9ACTN</name>
<dbReference type="InterPro" id="IPR002938">
    <property type="entry name" value="FAD-bd"/>
</dbReference>
<dbReference type="Proteomes" id="UP000632289">
    <property type="component" value="Unassembled WGS sequence"/>
</dbReference>